<dbReference type="Gene3D" id="3.30.40.10">
    <property type="entry name" value="Zinc/RING finger domain, C3HC4 (zinc finger)"/>
    <property type="match status" value="1"/>
</dbReference>
<protein>
    <recommendedName>
        <fullName evidence="7">SP-RING-type domain-containing protein</fullName>
    </recommendedName>
</protein>
<sequence length="1126" mass="124775">MPARTHGEGSHNASPAGAHHSVAFANATVNAFLGTRQPSWMTGGTKSTSRPVPRRQPTAPAVQPQLPAQTVLPSPAPSDEPSPAVSNPLDSPNPQPASLIDTQNMVSSGNSRMPSFPNTDAHFVHDLTIDTSPSDVQESSRTRNNGSSSTPTTQTYSFFTASRQLQTPVQTGAITPTSTVPSTHLLTAESGPSTTDVVSQSIQAQSPRLAETQSPMLAQGGPALKRRRTDCAPIKTFSSYLALIERYIQLQGGDAAFKRDIERPRIQLLKDACRKEDAIFLVLHQLFCMWAESPQTVHRLLQRPAGVIDEAFGIIETVLKQNQLLSAPHRLWFAQFPVPITNSTAAYLTLDQVATFLEKLSKHFDKLRQISLSRRYPYLVDELLFCLSCYSPVMQTILFTASRRRLGVPDGILGAQMEEAFLRDQMEHWNSALGTQVLKGITAMGEIERENSHLIDYYKLIVAQAPRPQYTQPGSRPQRSVSYNHAATTQGGTSYQIAGPLQSPNTSITPPPLPASQFPSQSLPTSPMVATSPQLGPLVSPQFISTNGAPSYQPSMSFVGQGGQQNSALSEELARHSQQILQQQYQQQQRYQQQQMQQMQQQQQLIQQQRSQLQQRNYPPNTQLVQQYQQQPVLQHPAYQMSQQLNSGSLLNTIQPQPHYQTAPPLQRQPSLAQLQAPQTGLGLPSLSIGHNGSSSPAFAVNNGASSSPRALQAGQASVQHIRRHPSPRLLPPRGHAITRPEMPYDSTEKKAVLMSLHQAHVRSPKRVTKNGGTERYYQAVKSFPVAPTLVIPKACVKEFRFEVTEEQFSIISATRKRNSELLPVVEHFNGSLRWRLRWCESPSKDKTLTDDQWLALDMSWPSTVFMQFNKQALDIRRRSHNGKDLPTELTNMIVPGWNILQVALPDSKRENVGSQFLAVEMLETLSHSHVVQMVWDQGVLPEMQTLQTIKKRLTGPTDDDGIFIVADDLAVDLADPFSAVIFKIPARGAACTHIECFDLENWLETRPSKPPAKCPHTHVACDCKTVPEPSNPDKWRCPIAGCTKDARPYSLRIDNFLLKVRSRLEQENQLQTKSMHVRADGSWSVVLEENDDFDSDEDDGAHLAKKSGSVAPAAKKPEVEVIELD</sequence>
<evidence type="ECO:0000256" key="2">
    <source>
        <dbReference type="ARBA" id="ARBA00022771"/>
    </source>
</evidence>
<feature type="region of interest" description="Disordered" evidence="6">
    <location>
        <begin position="1091"/>
        <end position="1126"/>
    </location>
</feature>
<dbReference type="GO" id="GO:0008270">
    <property type="term" value="F:zinc ion binding"/>
    <property type="evidence" value="ECO:0007669"/>
    <property type="project" value="UniProtKB-KW"/>
</dbReference>
<feature type="compositionally biased region" description="Low complexity" evidence="6">
    <location>
        <begin position="142"/>
        <end position="153"/>
    </location>
</feature>
<feature type="region of interest" description="Disordered" evidence="6">
    <location>
        <begin position="132"/>
        <end position="154"/>
    </location>
</feature>
<feature type="compositionally biased region" description="Polar residues" evidence="6">
    <location>
        <begin position="167"/>
        <end position="216"/>
    </location>
</feature>
<feature type="compositionally biased region" description="Polar residues" evidence="6">
    <location>
        <begin position="517"/>
        <end position="529"/>
    </location>
</feature>
<feature type="region of interest" description="Disordered" evidence="6">
    <location>
        <begin position="167"/>
        <end position="224"/>
    </location>
</feature>
<keyword evidence="5" id="KW-0175">Coiled coil</keyword>
<feature type="domain" description="SP-RING-type" evidence="7">
    <location>
        <begin position="959"/>
        <end position="1067"/>
    </location>
</feature>
<dbReference type="PROSITE" id="PS51044">
    <property type="entry name" value="ZF_SP_RING"/>
    <property type="match status" value="1"/>
</dbReference>
<evidence type="ECO:0000256" key="4">
    <source>
        <dbReference type="PROSITE-ProRule" id="PRU00452"/>
    </source>
</evidence>
<proteinExistence type="predicted"/>
<keyword evidence="1" id="KW-0479">Metal-binding</keyword>
<dbReference type="PANTHER" id="PTHR10782">
    <property type="entry name" value="ZINC FINGER MIZ DOMAIN-CONTAINING PROTEIN"/>
    <property type="match status" value="1"/>
</dbReference>
<feature type="compositionally biased region" description="Acidic residues" evidence="6">
    <location>
        <begin position="1091"/>
        <end position="1100"/>
    </location>
</feature>
<evidence type="ECO:0000256" key="6">
    <source>
        <dbReference type="SAM" id="MobiDB-lite"/>
    </source>
</evidence>
<name>A0AAE0IIW7_9PEZI</name>
<accession>A0AAE0IIW7</accession>
<comment type="caution">
    <text evidence="8">The sequence shown here is derived from an EMBL/GenBank/DDBJ whole genome shotgun (WGS) entry which is preliminary data.</text>
</comment>
<keyword evidence="3" id="KW-0862">Zinc</keyword>
<evidence type="ECO:0000256" key="5">
    <source>
        <dbReference type="SAM" id="Coils"/>
    </source>
</evidence>
<evidence type="ECO:0000313" key="8">
    <source>
        <dbReference type="EMBL" id="KAK3325900.1"/>
    </source>
</evidence>
<evidence type="ECO:0000256" key="3">
    <source>
        <dbReference type="ARBA" id="ARBA00022833"/>
    </source>
</evidence>
<reference evidence="8" key="2">
    <citation type="submission" date="2023-06" db="EMBL/GenBank/DDBJ databases">
        <authorList>
            <consortium name="Lawrence Berkeley National Laboratory"/>
            <person name="Haridas S."/>
            <person name="Hensen N."/>
            <person name="Bonometti L."/>
            <person name="Westerberg I."/>
            <person name="Brannstrom I.O."/>
            <person name="Guillou S."/>
            <person name="Cros-Aarteil S."/>
            <person name="Calhoun S."/>
            <person name="Kuo A."/>
            <person name="Mondo S."/>
            <person name="Pangilinan J."/>
            <person name="Riley R."/>
            <person name="Labutti K."/>
            <person name="Andreopoulos B."/>
            <person name="Lipzen A."/>
            <person name="Chen C."/>
            <person name="Yanf M."/>
            <person name="Daum C."/>
            <person name="Ng V."/>
            <person name="Clum A."/>
            <person name="Steindorff A."/>
            <person name="Ohm R."/>
            <person name="Martin F."/>
            <person name="Silar P."/>
            <person name="Natvig D."/>
            <person name="Lalanne C."/>
            <person name="Gautier V."/>
            <person name="Ament-Velasquez S.L."/>
            <person name="Kruys A."/>
            <person name="Hutchinson M.I."/>
            <person name="Powell A.J."/>
            <person name="Barry K."/>
            <person name="Miller A.N."/>
            <person name="Grigoriev I.V."/>
            <person name="Debuchy R."/>
            <person name="Gladieux P."/>
            <person name="Thoren M.H."/>
            <person name="Johannesson H."/>
        </authorList>
    </citation>
    <scope>NUCLEOTIDE SEQUENCE</scope>
    <source>
        <strain evidence="8">CBS 118394</strain>
    </source>
</reference>
<dbReference type="GO" id="GO:0061665">
    <property type="term" value="F:SUMO ligase activity"/>
    <property type="evidence" value="ECO:0007669"/>
    <property type="project" value="TreeGrafter"/>
</dbReference>
<dbReference type="GO" id="GO:0000785">
    <property type="term" value="C:chromatin"/>
    <property type="evidence" value="ECO:0007669"/>
    <property type="project" value="TreeGrafter"/>
</dbReference>
<dbReference type="PANTHER" id="PTHR10782:SF4">
    <property type="entry name" value="TONALLI, ISOFORM E"/>
    <property type="match status" value="1"/>
</dbReference>
<dbReference type="InterPro" id="IPR004181">
    <property type="entry name" value="Znf_MIZ"/>
</dbReference>
<gene>
    <name evidence="8" type="ORF">B0H66DRAFT_529913</name>
</gene>
<feature type="compositionally biased region" description="Polar residues" evidence="6">
    <location>
        <begin position="36"/>
        <end position="50"/>
    </location>
</feature>
<feature type="compositionally biased region" description="Polar residues" evidence="6">
    <location>
        <begin position="492"/>
        <end position="508"/>
    </location>
</feature>
<feature type="compositionally biased region" description="Polar residues" evidence="6">
    <location>
        <begin position="100"/>
        <end position="116"/>
    </location>
</feature>
<evidence type="ECO:0000313" key="9">
    <source>
        <dbReference type="Proteomes" id="UP001283341"/>
    </source>
</evidence>
<dbReference type="AlphaFoldDB" id="A0AAE0IIW7"/>
<dbReference type="GO" id="GO:0016925">
    <property type="term" value="P:protein sumoylation"/>
    <property type="evidence" value="ECO:0007669"/>
    <property type="project" value="TreeGrafter"/>
</dbReference>
<dbReference type="InterPro" id="IPR013083">
    <property type="entry name" value="Znf_RING/FYVE/PHD"/>
</dbReference>
<dbReference type="EMBL" id="JAUEDM010000002">
    <property type="protein sequence ID" value="KAK3325900.1"/>
    <property type="molecule type" value="Genomic_DNA"/>
</dbReference>
<organism evidence="8 9">
    <name type="scientific">Apodospora peruviana</name>
    <dbReference type="NCBI Taxonomy" id="516989"/>
    <lineage>
        <taxon>Eukaryota</taxon>
        <taxon>Fungi</taxon>
        <taxon>Dikarya</taxon>
        <taxon>Ascomycota</taxon>
        <taxon>Pezizomycotina</taxon>
        <taxon>Sordariomycetes</taxon>
        <taxon>Sordariomycetidae</taxon>
        <taxon>Sordariales</taxon>
        <taxon>Lasiosphaeriaceae</taxon>
        <taxon>Apodospora</taxon>
    </lineage>
</organism>
<feature type="region of interest" description="Disordered" evidence="6">
    <location>
        <begin position="35"/>
        <end position="116"/>
    </location>
</feature>
<reference evidence="8" key="1">
    <citation type="journal article" date="2023" name="Mol. Phylogenet. Evol.">
        <title>Genome-scale phylogeny and comparative genomics of the fungal order Sordariales.</title>
        <authorList>
            <person name="Hensen N."/>
            <person name="Bonometti L."/>
            <person name="Westerberg I."/>
            <person name="Brannstrom I.O."/>
            <person name="Guillou S."/>
            <person name="Cros-Aarteil S."/>
            <person name="Calhoun S."/>
            <person name="Haridas S."/>
            <person name="Kuo A."/>
            <person name="Mondo S."/>
            <person name="Pangilinan J."/>
            <person name="Riley R."/>
            <person name="LaButti K."/>
            <person name="Andreopoulos B."/>
            <person name="Lipzen A."/>
            <person name="Chen C."/>
            <person name="Yan M."/>
            <person name="Daum C."/>
            <person name="Ng V."/>
            <person name="Clum A."/>
            <person name="Steindorff A."/>
            <person name="Ohm R.A."/>
            <person name="Martin F."/>
            <person name="Silar P."/>
            <person name="Natvig D.O."/>
            <person name="Lalanne C."/>
            <person name="Gautier V."/>
            <person name="Ament-Velasquez S.L."/>
            <person name="Kruys A."/>
            <person name="Hutchinson M.I."/>
            <person name="Powell A.J."/>
            <person name="Barry K."/>
            <person name="Miller A.N."/>
            <person name="Grigoriev I.V."/>
            <person name="Debuchy R."/>
            <person name="Gladieux P."/>
            <person name="Hiltunen Thoren M."/>
            <person name="Johannesson H."/>
        </authorList>
    </citation>
    <scope>NUCLEOTIDE SEQUENCE</scope>
    <source>
        <strain evidence="8">CBS 118394</strain>
    </source>
</reference>
<feature type="coiled-coil region" evidence="5">
    <location>
        <begin position="582"/>
        <end position="616"/>
    </location>
</feature>
<feature type="region of interest" description="Disordered" evidence="6">
    <location>
        <begin position="698"/>
        <end position="742"/>
    </location>
</feature>
<dbReference type="Proteomes" id="UP001283341">
    <property type="component" value="Unassembled WGS sequence"/>
</dbReference>
<feature type="region of interest" description="Disordered" evidence="6">
    <location>
        <begin position="492"/>
        <end position="529"/>
    </location>
</feature>
<keyword evidence="2 4" id="KW-0863">Zinc-finger</keyword>
<evidence type="ECO:0000259" key="7">
    <source>
        <dbReference type="PROSITE" id="PS51044"/>
    </source>
</evidence>
<evidence type="ECO:0000256" key="1">
    <source>
        <dbReference type="ARBA" id="ARBA00022723"/>
    </source>
</evidence>
<feature type="compositionally biased region" description="Polar residues" evidence="6">
    <location>
        <begin position="698"/>
        <end position="719"/>
    </location>
</feature>
<keyword evidence="9" id="KW-1185">Reference proteome</keyword>